<feature type="compositionally biased region" description="Polar residues" evidence="3">
    <location>
        <begin position="333"/>
        <end position="351"/>
    </location>
</feature>
<proteinExistence type="inferred from homology"/>
<dbReference type="PANTHER" id="PTHR10177">
    <property type="entry name" value="CYCLINS"/>
    <property type="match status" value="1"/>
</dbReference>
<sequence>MSMETSKARKRRRQIDGEQLVSPGCRRDTKRVKHQGDQRGTCHPSAGDPALQNEPWNTLAHIGIGLETFKEYGEDAYLHDKSLEERFMALNFLQSQPEITTASWNVFTGLLICVHRHQKLDFRSLCLTVNLLERFLACAAPIKTTDLNRVGATCFNIACKLVETKKLRKSNRLKLFDDTFTKKDMNQLERTIICKLLFQLAAPTIDDFLEYFTLRKKPSAVQLTKEAIALTAARGIAALSLTHHHEFCIYAPSMMALCCLKVATKFHPSGKPINVDPAEYPDHVMEECVGKIFALISSRQSFLHKLLPAVFPKTLPPLPGNERPLPASHEVDTSSGSSRTPRQETEACTSRQEPKGGETATSGEAPSSNHLEMAQGSDLSNYHQGVTFQNTYIPSYYQPYMHPYIPTYPYCQPNMYPYIPTNPYCQPNMYPYIPTNPYCQPNMYPYIPTYPYCQPNLYPYIPTYPGWQPYMHTDTHPLTDTHTDTHLPTYTE</sequence>
<dbReference type="SUPFAM" id="SSF47954">
    <property type="entry name" value="Cyclin-like"/>
    <property type="match status" value="1"/>
</dbReference>
<evidence type="ECO:0000259" key="5">
    <source>
        <dbReference type="SMART" id="SM01332"/>
    </source>
</evidence>
<accession>A0A8J1LYA4</accession>
<dbReference type="SMART" id="SM01332">
    <property type="entry name" value="Cyclin_C"/>
    <property type="match status" value="1"/>
</dbReference>
<dbReference type="InterPro" id="IPR004367">
    <property type="entry name" value="Cyclin_C-dom"/>
</dbReference>
<dbReference type="InterPro" id="IPR039361">
    <property type="entry name" value="Cyclin"/>
</dbReference>
<feature type="compositionally biased region" description="Polar residues" evidence="3">
    <location>
        <begin position="359"/>
        <end position="370"/>
    </location>
</feature>
<dbReference type="GeneID" id="121398934"/>
<evidence type="ECO:0000256" key="3">
    <source>
        <dbReference type="SAM" id="MobiDB-lite"/>
    </source>
</evidence>
<name>A0A8J1LYA4_XENLA</name>
<keyword evidence="6" id="KW-1185">Reference proteome</keyword>
<dbReference type="SMART" id="SM00385">
    <property type="entry name" value="CYCLIN"/>
    <property type="match status" value="1"/>
</dbReference>
<feature type="region of interest" description="Disordered" evidence="3">
    <location>
        <begin position="1"/>
        <end position="49"/>
    </location>
</feature>
<dbReference type="AlphaFoldDB" id="A0A8J1LYA4"/>
<evidence type="ECO:0000313" key="6">
    <source>
        <dbReference type="Proteomes" id="UP000186698"/>
    </source>
</evidence>
<evidence type="ECO:0000313" key="7">
    <source>
        <dbReference type="RefSeq" id="XP_041434483.1"/>
    </source>
</evidence>
<feature type="region of interest" description="Disordered" evidence="3">
    <location>
        <begin position="318"/>
        <end position="372"/>
    </location>
</feature>
<evidence type="ECO:0000259" key="4">
    <source>
        <dbReference type="SMART" id="SM00385"/>
    </source>
</evidence>
<comment type="similarity">
    <text evidence="2">Belongs to the cyclin family.</text>
</comment>
<dbReference type="Proteomes" id="UP000186698">
    <property type="component" value="Chromosome 1S"/>
</dbReference>
<feature type="domain" description="Cyclin-like" evidence="4">
    <location>
        <begin position="109"/>
        <end position="194"/>
    </location>
</feature>
<reference evidence="7" key="1">
    <citation type="submission" date="2025-08" db="UniProtKB">
        <authorList>
            <consortium name="RefSeq"/>
        </authorList>
    </citation>
    <scope>IDENTIFICATION</scope>
    <source>
        <strain evidence="7">J_2021</strain>
        <tissue evidence="7">Erythrocytes</tissue>
    </source>
</reference>
<dbReference type="InterPro" id="IPR013763">
    <property type="entry name" value="Cyclin-like_dom"/>
</dbReference>
<dbReference type="OrthoDB" id="9913867at2759"/>
<gene>
    <name evidence="7" type="primary">LOC121398934</name>
</gene>
<dbReference type="Gene3D" id="1.10.472.10">
    <property type="entry name" value="Cyclin-like"/>
    <property type="match status" value="2"/>
</dbReference>
<evidence type="ECO:0000256" key="2">
    <source>
        <dbReference type="RuleBase" id="RU000383"/>
    </source>
</evidence>
<evidence type="ECO:0000256" key="1">
    <source>
        <dbReference type="ARBA" id="ARBA00023127"/>
    </source>
</evidence>
<organism evidence="6 7">
    <name type="scientific">Xenopus laevis</name>
    <name type="common">African clawed frog</name>
    <dbReference type="NCBI Taxonomy" id="8355"/>
    <lineage>
        <taxon>Eukaryota</taxon>
        <taxon>Metazoa</taxon>
        <taxon>Chordata</taxon>
        <taxon>Craniata</taxon>
        <taxon>Vertebrata</taxon>
        <taxon>Euteleostomi</taxon>
        <taxon>Amphibia</taxon>
        <taxon>Batrachia</taxon>
        <taxon>Anura</taxon>
        <taxon>Pipoidea</taxon>
        <taxon>Pipidae</taxon>
        <taxon>Xenopodinae</taxon>
        <taxon>Xenopus</taxon>
        <taxon>Xenopus</taxon>
    </lineage>
</organism>
<feature type="domain" description="Cyclin C-terminal" evidence="5">
    <location>
        <begin position="203"/>
        <end position="326"/>
    </location>
</feature>
<protein>
    <submittedName>
        <fullName evidence="7">Cyclin-O protein B-like</fullName>
    </submittedName>
</protein>
<dbReference type="InterPro" id="IPR036915">
    <property type="entry name" value="Cyclin-like_sf"/>
</dbReference>
<dbReference type="RefSeq" id="XP_041434483.1">
    <property type="nucleotide sequence ID" value="XM_041578549.1"/>
</dbReference>
<dbReference type="InterPro" id="IPR006671">
    <property type="entry name" value="Cyclin_N"/>
</dbReference>
<keyword evidence="1 2" id="KW-0195">Cyclin</keyword>
<dbReference type="KEGG" id="xla:121398934"/>
<dbReference type="Pfam" id="PF00134">
    <property type="entry name" value="Cyclin_N"/>
    <property type="match status" value="1"/>
</dbReference>